<dbReference type="SMART" id="SM00398">
    <property type="entry name" value="HMG"/>
    <property type="match status" value="1"/>
</dbReference>
<feature type="compositionally biased region" description="Basic and acidic residues" evidence="4">
    <location>
        <begin position="18"/>
        <end position="32"/>
    </location>
</feature>
<dbReference type="Gene3D" id="1.10.30.10">
    <property type="entry name" value="High mobility group box domain"/>
    <property type="match status" value="1"/>
</dbReference>
<feature type="domain" description="HMG box" evidence="5">
    <location>
        <begin position="159"/>
        <end position="237"/>
    </location>
</feature>
<evidence type="ECO:0000256" key="2">
    <source>
        <dbReference type="ARBA" id="ARBA00023163"/>
    </source>
</evidence>
<accession>A0A1M2VWK9</accession>
<feature type="compositionally biased region" description="Low complexity" evidence="4">
    <location>
        <begin position="268"/>
        <end position="287"/>
    </location>
</feature>
<sequence length="620" mass="68761">MPAYRTRDASSRSKSIRTHSERTGSPRLRTDLEVSTDAPPPPPTVSIISPTPRAFTFPITDTRFPSSPSSSPFEPTLKSIPSTPPPIRPFSPTSSIGSDSSISVLDSVYSVPESTLSVPESFLSSPSTTSSLASSHRRRRSTASDIGERRPKKGDEDYIKRPENAFILFRRKCCEDRQAAREEEESTSGPVKKQRQADLSKTISQQWKSLPQEERQYWEDLAKEKKKEHEAMYPNYVYRPQRNKDKKKKGKSASASRRGDEHDDDAESFSFLLPVSSSPSRSVNNREYASSGHGHGHGRRAVSAPTPPPQFQSIQLPSVWMPSCPTSPTLIPRISGRSPAPVANIPPPTESAPLTTFDYAPHDHLFMSGCDSLSMYDDNGQPMNGPYHNMYQMSANGGVPPLLHSLTIPRDSSAMTNMMSPAESIASTLVGSESYTPSSYASSIMSSPSTHGAPFTPDDALRMMSLSMPPPKDVPENVDGDGDDGEMPMPYGFWPTSDALWANMESLMNEDFNLCSIPPVELGLAQFEALTQSQSNGTSSSSSTIRPEDEQRERDEYECEEYPNDEYIHDEYAPDEYHLKRDEYVVQHMPEEHDFHVHDATTPGLDSYSGVFAHDSSMNW</sequence>
<keyword evidence="7" id="KW-1185">Reference proteome</keyword>
<reference evidence="6 7" key="1">
    <citation type="submission" date="2016-10" db="EMBL/GenBank/DDBJ databases">
        <title>Genome sequence of the basidiomycete white-rot fungus Trametes pubescens.</title>
        <authorList>
            <person name="Makela M.R."/>
            <person name="Granchi Z."/>
            <person name="Peng M."/>
            <person name="De Vries R.P."/>
            <person name="Grigoriev I."/>
            <person name="Riley R."/>
            <person name="Hilden K."/>
        </authorList>
    </citation>
    <scope>NUCLEOTIDE SEQUENCE [LARGE SCALE GENOMIC DNA]</scope>
    <source>
        <strain evidence="6 7">FBCC735</strain>
    </source>
</reference>
<feature type="region of interest" description="Disordered" evidence="4">
    <location>
        <begin position="1"/>
        <end position="100"/>
    </location>
</feature>
<dbReference type="EMBL" id="MNAD01000556">
    <property type="protein sequence ID" value="OJT11926.1"/>
    <property type="molecule type" value="Genomic_DNA"/>
</dbReference>
<dbReference type="InterPro" id="IPR036910">
    <property type="entry name" value="HMG_box_dom_sf"/>
</dbReference>
<feature type="compositionally biased region" description="Low complexity" evidence="4">
    <location>
        <begin position="121"/>
        <end position="134"/>
    </location>
</feature>
<dbReference type="GO" id="GO:0000122">
    <property type="term" value="P:negative regulation of transcription by RNA polymerase II"/>
    <property type="evidence" value="ECO:0007669"/>
    <property type="project" value="TreeGrafter"/>
</dbReference>
<keyword evidence="1 3" id="KW-0238">DNA-binding</keyword>
<keyword evidence="2" id="KW-0804">Transcription</keyword>
<feature type="DNA-binding region" description="HMG box" evidence="3">
    <location>
        <begin position="159"/>
        <end position="237"/>
    </location>
</feature>
<dbReference type="PANTHER" id="PTHR10270:SF161">
    <property type="entry name" value="SEX-DETERMINING REGION Y PROTEIN"/>
    <property type="match status" value="1"/>
</dbReference>
<feature type="compositionally biased region" description="Low complexity" evidence="4">
    <location>
        <begin position="531"/>
        <end position="544"/>
    </location>
</feature>
<dbReference type="Pfam" id="PF00505">
    <property type="entry name" value="HMG_box"/>
    <property type="match status" value="1"/>
</dbReference>
<feature type="compositionally biased region" description="Basic and acidic residues" evidence="4">
    <location>
        <begin position="546"/>
        <end position="555"/>
    </location>
</feature>
<organism evidence="6 7">
    <name type="scientific">Trametes pubescens</name>
    <name type="common">White-rot fungus</name>
    <dbReference type="NCBI Taxonomy" id="154538"/>
    <lineage>
        <taxon>Eukaryota</taxon>
        <taxon>Fungi</taxon>
        <taxon>Dikarya</taxon>
        <taxon>Basidiomycota</taxon>
        <taxon>Agaricomycotina</taxon>
        <taxon>Agaricomycetes</taxon>
        <taxon>Polyporales</taxon>
        <taxon>Polyporaceae</taxon>
        <taxon>Trametes</taxon>
    </lineage>
</organism>
<dbReference type="STRING" id="154538.A0A1M2VWK9"/>
<feature type="region of interest" description="Disordered" evidence="4">
    <location>
        <begin position="116"/>
        <end position="161"/>
    </location>
</feature>
<dbReference type="Proteomes" id="UP000184267">
    <property type="component" value="Unassembled WGS sequence"/>
</dbReference>
<feature type="region of interest" description="Disordered" evidence="4">
    <location>
        <begin position="177"/>
        <end position="214"/>
    </location>
</feature>
<feature type="region of interest" description="Disordered" evidence="4">
    <location>
        <begin position="531"/>
        <end position="558"/>
    </location>
</feature>
<protein>
    <submittedName>
        <fullName evidence="6">Repressor of filamentous growth 1</fullName>
    </submittedName>
</protein>
<dbReference type="InterPro" id="IPR050140">
    <property type="entry name" value="SRY-related_HMG-box_TF-like"/>
</dbReference>
<name>A0A1M2VWK9_TRAPU</name>
<dbReference type="AlphaFoldDB" id="A0A1M2VWK9"/>
<feature type="compositionally biased region" description="Basic and acidic residues" evidence="4">
    <location>
        <begin position="146"/>
        <end position="161"/>
    </location>
</feature>
<dbReference type="SUPFAM" id="SSF47095">
    <property type="entry name" value="HMG-box"/>
    <property type="match status" value="1"/>
</dbReference>
<dbReference type="GO" id="GO:0005634">
    <property type="term" value="C:nucleus"/>
    <property type="evidence" value="ECO:0007669"/>
    <property type="project" value="UniProtKB-UniRule"/>
</dbReference>
<gene>
    <name evidence="6" type="ORF">TRAPUB_11526</name>
</gene>
<evidence type="ECO:0000259" key="5">
    <source>
        <dbReference type="PROSITE" id="PS50118"/>
    </source>
</evidence>
<evidence type="ECO:0000256" key="4">
    <source>
        <dbReference type="SAM" id="MobiDB-lite"/>
    </source>
</evidence>
<feature type="compositionally biased region" description="Basic and acidic residues" evidence="4">
    <location>
        <begin position="1"/>
        <end position="11"/>
    </location>
</feature>
<dbReference type="CDD" id="cd01389">
    <property type="entry name" value="HMG-box_ROX1-like"/>
    <property type="match status" value="1"/>
</dbReference>
<proteinExistence type="predicted"/>
<dbReference type="PROSITE" id="PS50118">
    <property type="entry name" value="HMG_BOX_2"/>
    <property type="match status" value="1"/>
</dbReference>
<keyword evidence="3" id="KW-0539">Nucleus</keyword>
<dbReference type="GO" id="GO:0030154">
    <property type="term" value="P:cell differentiation"/>
    <property type="evidence" value="ECO:0007669"/>
    <property type="project" value="TreeGrafter"/>
</dbReference>
<dbReference type="GO" id="GO:0000978">
    <property type="term" value="F:RNA polymerase II cis-regulatory region sequence-specific DNA binding"/>
    <property type="evidence" value="ECO:0007669"/>
    <property type="project" value="TreeGrafter"/>
</dbReference>
<evidence type="ECO:0000313" key="7">
    <source>
        <dbReference type="Proteomes" id="UP000184267"/>
    </source>
</evidence>
<evidence type="ECO:0000256" key="1">
    <source>
        <dbReference type="ARBA" id="ARBA00023125"/>
    </source>
</evidence>
<comment type="caution">
    <text evidence="6">The sequence shown here is derived from an EMBL/GenBank/DDBJ whole genome shotgun (WGS) entry which is preliminary data.</text>
</comment>
<feature type="compositionally biased region" description="Polar residues" evidence="4">
    <location>
        <begin position="197"/>
        <end position="209"/>
    </location>
</feature>
<dbReference type="InterPro" id="IPR009071">
    <property type="entry name" value="HMG_box_dom"/>
</dbReference>
<evidence type="ECO:0000256" key="3">
    <source>
        <dbReference type="PROSITE-ProRule" id="PRU00267"/>
    </source>
</evidence>
<dbReference type="PANTHER" id="PTHR10270">
    <property type="entry name" value="SOX TRANSCRIPTION FACTOR"/>
    <property type="match status" value="1"/>
</dbReference>
<dbReference type="GO" id="GO:0001228">
    <property type="term" value="F:DNA-binding transcription activator activity, RNA polymerase II-specific"/>
    <property type="evidence" value="ECO:0007669"/>
    <property type="project" value="TreeGrafter"/>
</dbReference>
<dbReference type="OrthoDB" id="6247875at2759"/>
<feature type="region of interest" description="Disordered" evidence="4">
    <location>
        <begin position="229"/>
        <end position="308"/>
    </location>
</feature>
<dbReference type="OMA" id="ALWANME"/>
<evidence type="ECO:0000313" key="6">
    <source>
        <dbReference type="EMBL" id="OJT11926.1"/>
    </source>
</evidence>
<feature type="compositionally biased region" description="Low complexity" evidence="4">
    <location>
        <begin position="90"/>
        <end position="100"/>
    </location>
</feature>